<evidence type="ECO:0000313" key="2">
    <source>
        <dbReference type="Proteomes" id="UP000075320"/>
    </source>
</evidence>
<accession>A0A150WMF4</accession>
<evidence type="ECO:0008006" key="3">
    <source>
        <dbReference type="Google" id="ProtNLM"/>
    </source>
</evidence>
<dbReference type="AlphaFoldDB" id="A0A150WMF4"/>
<reference evidence="1 2" key="1">
    <citation type="submission" date="2016-03" db="EMBL/GenBank/DDBJ databases">
        <authorList>
            <person name="Ploux O."/>
        </authorList>
    </citation>
    <scope>NUCLEOTIDE SEQUENCE [LARGE SCALE GENOMIC DNA]</scope>
    <source>
        <strain evidence="1 2">R0</strain>
    </source>
</reference>
<dbReference type="Proteomes" id="UP000075320">
    <property type="component" value="Unassembled WGS sequence"/>
</dbReference>
<name>A0A150WMF4_BDEBC</name>
<sequence>MASPLAHAQSQQATIVNDGAMVYQNDDFDAPVIGTVKRGAVYSISSGKKGPFYKIRLKPGTVGWIADTDVKPGVHRVAAPKKEKMKPLSDAEKPEPKVKPFFASRFRGITYDHIYFTEETIGGSQSEYMGFLGVKFYGFNTLFDGEIYTESNLIFSPSAPKYYEDITGRSAGGFIFIADFLFQTPTPRGKNAMTYYGFGPMFRYSQFNLEVPDGTRTLNYSAVDMTVGAVFNFGLGFRIQRVSLRLDAKYYWERTQYYGFGANAGLDF</sequence>
<proteinExistence type="predicted"/>
<organism evidence="1 2">
    <name type="scientific">Bdellovibrio bacteriovorus</name>
    <dbReference type="NCBI Taxonomy" id="959"/>
    <lineage>
        <taxon>Bacteria</taxon>
        <taxon>Pseudomonadati</taxon>
        <taxon>Bdellovibrionota</taxon>
        <taxon>Bdellovibrionia</taxon>
        <taxon>Bdellovibrionales</taxon>
        <taxon>Pseudobdellovibrionaceae</taxon>
        <taxon>Bdellovibrio</taxon>
    </lineage>
</organism>
<dbReference type="OrthoDB" id="5292180at2"/>
<comment type="caution">
    <text evidence="1">The sequence shown here is derived from an EMBL/GenBank/DDBJ whole genome shotgun (WGS) entry which is preliminary data.</text>
</comment>
<protein>
    <recommendedName>
        <fullName evidence="3">SH3b domain-containing protein</fullName>
    </recommendedName>
</protein>
<dbReference type="Gene3D" id="2.30.30.40">
    <property type="entry name" value="SH3 Domains"/>
    <property type="match status" value="1"/>
</dbReference>
<dbReference type="EMBL" id="LUKE01000002">
    <property type="protein sequence ID" value="KYG65005.1"/>
    <property type="molecule type" value="Genomic_DNA"/>
</dbReference>
<gene>
    <name evidence="1" type="ORF">AZI86_11925</name>
</gene>
<evidence type="ECO:0000313" key="1">
    <source>
        <dbReference type="EMBL" id="KYG65005.1"/>
    </source>
</evidence>
<keyword evidence="2" id="KW-1185">Reference proteome</keyword>